<feature type="transmembrane region" description="Helical" evidence="1">
    <location>
        <begin position="121"/>
        <end position="141"/>
    </location>
</feature>
<reference evidence="2 3" key="1">
    <citation type="submission" date="2017-08" db="EMBL/GenBank/DDBJ databases">
        <title>Substantial Increase in Enzyme Production by Combined Drug-Resistance Mutations in Paenibacillus agaridevorans.</title>
        <authorList>
            <person name="Tanaka Y."/>
            <person name="Funane K."/>
            <person name="Hosaka T."/>
            <person name="Shiwa Y."/>
            <person name="Fujita N."/>
            <person name="Miyazaki T."/>
            <person name="Yoshikawa H."/>
            <person name="Murakami K."/>
            <person name="Kasahara K."/>
            <person name="Inaoka T."/>
            <person name="Hiraga Y."/>
            <person name="Ochi K."/>
        </authorList>
    </citation>
    <scope>NUCLEOTIDE SEQUENCE [LARGE SCALE GENOMIC DNA]</scope>
    <source>
        <strain evidence="2 3">T-3040</strain>
    </source>
</reference>
<feature type="transmembrane region" description="Helical" evidence="1">
    <location>
        <begin position="94"/>
        <end position="112"/>
    </location>
</feature>
<dbReference type="RefSeq" id="WP_087567135.1">
    <property type="nucleotide sequence ID" value="NZ_BDQX01000458.1"/>
</dbReference>
<feature type="transmembrane region" description="Helical" evidence="1">
    <location>
        <begin position="228"/>
        <end position="249"/>
    </location>
</feature>
<feature type="transmembrane region" description="Helical" evidence="1">
    <location>
        <begin position="175"/>
        <end position="192"/>
    </location>
</feature>
<evidence type="ECO:0000256" key="1">
    <source>
        <dbReference type="SAM" id="Phobius"/>
    </source>
</evidence>
<dbReference type="EMBL" id="BDQX01000458">
    <property type="protein sequence ID" value="GBG12177.1"/>
    <property type="molecule type" value="Genomic_DNA"/>
</dbReference>
<feature type="transmembrane region" description="Helical" evidence="1">
    <location>
        <begin position="153"/>
        <end position="168"/>
    </location>
</feature>
<dbReference type="AlphaFoldDB" id="A0A2R5F069"/>
<organism evidence="2 3">
    <name type="scientific">Paenibacillus agaridevorans</name>
    <dbReference type="NCBI Taxonomy" id="171404"/>
    <lineage>
        <taxon>Bacteria</taxon>
        <taxon>Bacillati</taxon>
        <taxon>Bacillota</taxon>
        <taxon>Bacilli</taxon>
        <taxon>Bacillales</taxon>
        <taxon>Paenibacillaceae</taxon>
        <taxon>Paenibacillus</taxon>
    </lineage>
</organism>
<dbReference type="Proteomes" id="UP000245202">
    <property type="component" value="Unassembled WGS sequence"/>
</dbReference>
<proteinExistence type="predicted"/>
<evidence type="ECO:0008006" key="4">
    <source>
        <dbReference type="Google" id="ProtNLM"/>
    </source>
</evidence>
<keyword evidence="1" id="KW-0472">Membrane</keyword>
<evidence type="ECO:0000313" key="2">
    <source>
        <dbReference type="EMBL" id="GBG12177.1"/>
    </source>
</evidence>
<protein>
    <recommendedName>
        <fullName evidence="4">DUF2157 domain-containing protein</fullName>
    </recommendedName>
</protein>
<feature type="transmembrane region" description="Helical" evidence="1">
    <location>
        <begin position="255"/>
        <end position="275"/>
    </location>
</feature>
<comment type="caution">
    <text evidence="2">The sequence shown here is derived from an EMBL/GenBank/DDBJ whole genome shotgun (WGS) entry which is preliminary data.</text>
</comment>
<evidence type="ECO:0000313" key="3">
    <source>
        <dbReference type="Proteomes" id="UP000245202"/>
    </source>
</evidence>
<keyword evidence="1" id="KW-0812">Transmembrane</keyword>
<gene>
    <name evidence="2" type="ORF">PAT3040_07039</name>
</gene>
<keyword evidence="3" id="KW-1185">Reference proteome</keyword>
<name>A0A2R5F069_9BACL</name>
<accession>A0A2R5F069</accession>
<keyword evidence="1" id="KW-1133">Transmembrane helix</keyword>
<sequence>MNDERKVTIVREIEHWRRSKLLPDQYCDFLLNLYADPDDDGKSSRSGSSASAAPVIGKAIAAVQNATGKQWLLTFGTFTLISFVVLYFSRFHPALQIAVVLIGLAAFLRSGYRLRSRNEAAALTFTSIGMLILLGGGLYILELHGIADWTNRVLIVTGCALFWIVYGIKAKIHSLHLSGWLVMLMLYGWVLSRYTSTTLWFEIQLFWLPLSILFGWSSWFFHRWTKPVSAVLFVTCALAWFMPELYTAVILEYTVWLQLQLLIKIAVGGGLLFALRKQWMVWVA</sequence>
<feature type="transmembrane region" description="Helical" evidence="1">
    <location>
        <begin position="204"/>
        <end position="221"/>
    </location>
</feature>
<feature type="transmembrane region" description="Helical" evidence="1">
    <location>
        <begin position="71"/>
        <end position="88"/>
    </location>
</feature>